<dbReference type="PROSITE" id="PS51257">
    <property type="entry name" value="PROKAR_LIPOPROTEIN"/>
    <property type="match status" value="1"/>
</dbReference>
<proteinExistence type="predicted"/>
<dbReference type="InterPro" id="IPR002491">
    <property type="entry name" value="ABC_transptr_periplasmic_BD"/>
</dbReference>
<feature type="domain" description="Fe/B12 periplasmic-binding" evidence="1">
    <location>
        <begin position="92"/>
        <end position="317"/>
    </location>
</feature>
<dbReference type="SUPFAM" id="SSF53807">
    <property type="entry name" value="Helical backbone' metal receptor"/>
    <property type="match status" value="1"/>
</dbReference>
<evidence type="ECO:0000313" key="2">
    <source>
        <dbReference type="EMBL" id="GAA0876199.1"/>
    </source>
</evidence>
<dbReference type="RefSeq" id="WP_343788536.1">
    <property type="nucleotide sequence ID" value="NZ_BAAAFH010000022.1"/>
</dbReference>
<dbReference type="Gene3D" id="3.40.50.1980">
    <property type="entry name" value="Nitrogenase molybdenum iron protein domain"/>
    <property type="match status" value="2"/>
</dbReference>
<sequence length="359" mass="41063">MMRIGSILFFLISGLFFACIRHNNEEHVTDKSTGIELPEIHHAKGFRFEETDSTVLFQILYPVDGKTADSGYLKHSDQTFPVYTFERTAIQSTTYFAFFERLGKVDELSGICGKKYLSQEQKNKAEHLEEICSDNGFNMERIAGLGPDVLFLYPFEQKDVERFHRLGIKTVLITEYLESTPLARAEWLKFFGVLTGSEKAETIFEEIETDYLKNQQNEITASVALNLPFGEHWNMPSGNSITANLMKDAGLEYVFSDRKEDGNVVLSMEEGYSVLAEAEYWVIISEREPGYTMEKLLGENKVYASFRSVREGKVIFCNTAENDYFSKGVIEPHVMLEDLLVCLGKKEATHENTYFHILK</sequence>
<dbReference type="PANTHER" id="PTHR30535:SF34">
    <property type="entry name" value="MOLYBDATE-BINDING PROTEIN MOLA"/>
    <property type="match status" value="1"/>
</dbReference>
<dbReference type="InterPro" id="IPR050902">
    <property type="entry name" value="ABC_Transporter_SBP"/>
</dbReference>
<gene>
    <name evidence="2" type="ORF">GCM10009118_26090</name>
</gene>
<protein>
    <submittedName>
        <fullName evidence="2">ABC transporter substrate-binding protein</fullName>
    </submittedName>
</protein>
<evidence type="ECO:0000259" key="1">
    <source>
        <dbReference type="Pfam" id="PF01497"/>
    </source>
</evidence>
<name>A0ABP3Y3R7_9FLAO</name>
<organism evidence="2 3">
    <name type="scientific">Wandonia haliotis</name>
    <dbReference type="NCBI Taxonomy" id="574963"/>
    <lineage>
        <taxon>Bacteria</taxon>
        <taxon>Pseudomonadati</taxon>
        <taxon>Bacteroidota</taxon>
        <taxon>Flavobacteriia</taxon>
        <taxon>Flavobacteriales</taxon>
        <taxon>Crocinitomicaceae</taxon>
        <taxon>Wandonia</taxon>
    </lineage>
</organism>
<dbReference type="Proteomes" id="UP001501126">
    <property type="component" value="Unassembled WGS sequence"/>
</dbReference>
<keyword evidence="3" id="KW-1185">Reference proteome</keyword>
<dbReference type="EMBL" id="BAAAFH010000022">
    <property type="protein sequence ID" value="GAA0876199.1"/>
    <property type="molecule type" value="Genomic_DNA"/>
</dbReference>
<dbReference type="Pfam" id="PF01497">
    <property type="entry name" value="Peripla_BP_2"/>
    <property type="match status" value="1"/>
</dbReference>
<dbReference type="PANTHER" id="PTHR30535">
    <property type="entry name" value="VITAMIN B12-BINDING PROTEIN"/>
    <property type="match status" value="1"/>
</dbReference>
<evidence type="ECO:0000313" key="3">
    <source>
        <dbReference type="Proteomes" id="UP001501126"/>
    </source>
</evidence>
<accession>A0ABP3Y3R7</accession>
<comment type="caution">
    <text evidence="2">The sequence shown here is derived from an EMBL/GenBank/DDBJ whole genome shotgun (WGS) entry which is preliminary data.</text>
</comment>
<reference evidence="3" key="1">
    <citation type="journal article" date="2019" name="Int. J. Syst. Evol. Microbiol.">
        <title>The Global Catalogue of Microorganisms (GCM) 10K type strain sequencing project: providing services to taxonomists for standard genome sequencing and annotation.</title>
        <authorList>
            <consortium name="The Broad Institute Genomics Platform"/>
            <consortium name="The Broad Institute Genome Sequencing Center for Infectious Disease"/>
            <person name="Wu L."/>
            <person name="Ma J."/>
        </authorList>
    </citation>
    <scope>NUCLEOTIDE SEQUENCE [LARGE SCALE GENOMIC DNA]</scope>
    <source>
        <strain evidence="3">JCM 16083</strain>
    </source>
</reference>